<accession>A0A7R9MHD4</accession>
<evidence type="ECO:0000256" key="5">
    <source>
        <dbReference type="ARBA" id="ARBA00010617"/>
    </source>
</evidence>
<organism evidence="15">
    <name type="scientific">Oppiella nova</name>
    <dbReference type="NCBI Taxonomy" id="334625"/>
    <lineage>
        <taxon>Eukaryota</taxon>
        <taxon>Metazoa</taxon>
        <taxon>Ecdysozoa</taxon>
        <taxon>Arthropoda</taxon>
        <taxon>Chelicerata</taxon>
        <taxon>Arachnida</taxon>
        <taxon>Acari</taxon>
        <taxon>Acariformes</taxon>
        <taxon>Sarcoptiformes</taxon>
        <taxon>Oribatida</taxon>
        <taxon>Brachypylina</taxon>
        <taxon>Oppioidea</taxon>
        <taxon>Oppiidae</taxon>
        <taxon>Oppiella</taxon>
    </lineage>
</organism>
<evidence type="ECO:0000256" key="10">
    <source>
        <dbReference type="ARBA" id="ARBA00023002"/>
    </source>
</evidence>
<dbReference type="EMBL" id="OC934622">
    <property type="protein sequence ID" value="CAD7660285.1"/>
    <property type="molecule type" value="Genomic_DNA"/>
</dbReference>
<name>A0A7R9MHD4_9ACAR</name>
<keyword evidence="10" id="KW-0560">Oxidoreductase</keyword>
<evidence type="ECO:0000256" key="12">
    <source>
        <dbReference type="ARBA" id="ARBA00023033"/>
    </source>
</evidence>
<dbReference type="GO" id="GO:0016705">
    <property type="term" value="F:oxidoreductase activity, acting on paired donors, with incorporation or reduction of molecular oxygen"/>
    <property type="evidence" value="ECO:0007669"/>
    <property type="project" value="InterPro"/>
</dbReference>
<evidence type="ECO:0000256" key="9">
    <source>
        <dbReference type="ARBA" id="ARBA00022848"/>
    </source>
</evidence>
<evidence type="ECO:0000256" key="11">
    <source>
        <dbReference type="ARBA" id="ARBA00023004"/>
    </source>
</evidence>
<reference evidence="15" key="1">
    <citation type="submission" date="2020-11" db="EMBL/GenBank/DDBJ databases">
        <authorList>
            <person name="Tran Van P."/>
        </authorList>
    </citation>
    <scope>NUCLEOTIDE SEQUENCE</scope>
</reference>
<proteinExistence type="inferred from homology"/>
<dbReference type="PANTHER" id="PTHR24292">
    <property type="entry name" value="CYTOCHROME P450"/>
    <property type="match status" value="1"/>
</dbReference>
<dbReference type="InterPro" id="IPR036396">
    <property type="entry name" value="Cyt_P450_sf"/>
</dbReference>
<sequence length="147" mass="17275">MPFLDAFIHEVLRVNCSASRIDRITTNDRNLDGIYLPKGTPIIIPIWALHMDPDNFEDPEEFRPDRFMPENRHLIKDYTYLPFATGPRNCIGRKLALMELKYCLVKMLSKFEFMACDKTKELDYYNPLIQLASMKHLTVRIKHRVTG</sequence>
<dbReference type="InterPro" id="IPR050476">
    <property type="entry name" value="Insect_CytP450_Detox"/>
</dbReference>
<evidence type="ECO:0008006" key="17">
    <source>
        <dbReference type="Google" id="ProtNLM"/>
    </source>
</evidence>
<evidence type="ECO:0000256" key="7">
    <source>
        <dbReference type="ARBA" id="ARBA00022723"/>
    </source>
</evidence>
<dbReference type="PRINTS" id="PR00465">
    <property type="entry name" value="EP450IV"/>
</dbReference>
<dbReference type="SUPFAM" id="SSF48264">
    <property type="entry name" value="Cytochrome P450"/>
    <property type="match status" value="1"/>
</dbReference>
<keyword evidence="7 14" id="KW-0479">Metal-binding</keyword>
<evidence type="ECO:0000256" key="3">
    <source>
        <dbReference type="ARBA" id="ARBA00004174"/>
    </source>
</evidence>
<evidence type="ECO:0000256" key="8">
    <source>
        <dbReference type="ARBA" id="ARBA00022824"/>
    </source>
</evidence>
<dbReference type="InterPro" id="IPR001128">
    <property type="entry name" value="Cyt_P450"/>
</dbReference>
<keyword evidence="16" id="KW-1185">Reference proteome</keyword>
<keyword evidence="6 14" id="KW-0349">Heme</keyword>
<keyword evidence="12" id="KW-0503">Monooxygenase</keyword>
<keyword evidence="9" id="KW-0492">Microsome</keyword>
<keyword evidence="13" id="KW-0472">Membrane</keyword>
<keyword evidence="8" id="KW-0256">Endoplasmic reticulum</keyword>
<protein>
    <recommendedName>
        <fullName evidence="17">Cytochrome P450</fullName>
    </recommendedName>
</protein>
<dbReference type="InterPro" id="IPR002403">
    <property type="entry name" value="Cyt_P450_E_grp-IV"/>
</dbReference>
<gene>
    <name evidence="15" type="ORF">ONB1V03_LOCUS16855</name>
</gene>
<evidence type="ECO:0000256" key="14">
    <source>
        <dbReference type="PIRSR" id="PIRSR602403-1"/>
    </source>
</evidence>
<dbReference type="PRINTS" id="PR00385">
    <property type="entry name" value="P450"/>
</dbReference>
<dbReference type="GO" id="GO:0005506">
    <property type="term" value="F:iron ion binding"/>
    <property type="evidence" value="ECO:0007669"/>
    <property type="project" value="InterPro"/>
</dbReference>
<dbReference type="GO" id="GO:0020037">
    <property type="term" value="F:heme binding"/>
    <property type="evidence" value="ECO:0007669"/>
    <property type="project" value="InterPro"/>
</dbReference>
<dbReference type="GO" id="GO:0004497">
    <property type="term" value="F:monooxygenase activity"/>
    <property type="evidence" value="ECO:0007669"/>
    <property type="project" value="UniProtKB-KW"/>
</dbReference>
<evidence type="ECO:0000256" key="2">
    <source>
        <dbReference type="ARBA" id="ARBA00003690"/>
    </source>
</evidence>
<evidence type="ECO:0000256" key="6">
    <source>
        <dbReference type="ARBA" id="ARBA00022617"/>
    </source>
</evidence>
<evidence type="ECO:0000256" key="13">
    <source>
        <dbReference type="ARBA" id="ARBA00023136"/>
    </source>
</evidence>
<comment type="subcellular location">
    <subcellularLocation>
        <location evidence="4">Endoplasmic reticulum membrane</location>
        <topology evidence="4">Peripheral membrane protein</topology>
    </subcellularLocation>
    <subcellularLocation>
        <location evidence="3">Microsome membrane</location>
        <topology evidence="3">Peripheral membrane protein</topology>
    </subcellularLocation>
</comment>
<dbReference type="EMBL" id="CAJPVJ010019797">
    <property type="protein sequence ID" value="CAG2177423.1"/>
    <property type="molecule type" value="Genomic_DNA"/>
</dbReference>
<dbReference type="Pfam" id="PF00067">
    <property type="entry name" value="p450"/>
    <property type="match status" value="1"/>
</dbReference>
<evidence type="ECO:0000256" key="1">
    <source>
        <dbReference type="ARBA" id="ARBA00001971"/>
    </source>
</evidence>
<evidence type="ECO:0000313" key="16">
    <source>
        <dbReference type="Proteomes" id="UP000728032"/>
    </source>
</evidence>
<dbReference type="OrthoDB" id="6531954at2759"/>
<evidence type="ECO:0000313" key="15">
    <source>
        <dbReference type="EMBL" id="CAD7660285.1"/>
    </source>
</evidence>
<comment type="cofactor">
    <cofactor evidence="1 14">
        <name>heme</name>
        <dbReference type="ChEBI" id="CHEBI:30413"/>
    </cofactor>
</comment>
<dbReference type="PANTHER" id="PTHR24292:SF54">
    <property type="entry name" value="CYP9F3-RELATED"/>
    <property type="match status" value="1"/>
</dbReference>
<dbReference type="AlphaFoldDB" id="A0A7R9MHD4"/>
<comment type="similarity">
    <text evidence="5">Belongs to the cytochrome P450 family.</text>
</comment>
<keyword evidence="11 14" id="KW-0408">Iron</keyword>
<dbReference type="Gene3D" id="1.10.630.10">
    <property type="entry name" value="Cytochrome P450"/>
    <property type="match status" value="1"/>
</dbReference>
<feature type="binding site" description="axial binding residue" evidence="14">
    <location>
        <position position="90"/>
    </location>
    <ligand>
        <name>heme</name>
        <dbReference type="ChEBI" id="CHEBI:30413"/>
    </ligand>
    <ligandPart>
        <name>Fe</name>
        <dbReference type="ChEBI" id="CHEBI:18248"/>
    </ligandPart>
</feature>
<evidence type="ECO:0000256" key="4">
    <source>
        <dbReference type="ARBA" id="ARBA00004406"/>
    </source>
</evidence>
<comment type="function">
    <text evidence="2">May be involved in the metabolism of insect hormones and in the breakdown of synthetic insecticides.</text>
</comment>
<dbReference type="Proteomes" id="UP000728032">
    <property type="component" value="Unassembled WGS sequence"/>
</dbReference>
<dbReference type="GO" id="GO:0005789">
    <property type="term" value="C:endoplasmic reticulum membrane"/>
    <property type="evidence" value="ECO:0007669"/>
    <property type="project" value="UniProtKB-SubCell"/>
</dbReference>